<dbReference type="Proteomes" id="UP001448614">
    <property type="component" value="Unassembled WGS sequence"/>
</dbReference>
<dbReference type="SUPFAM" id="SSF54991">
    <property type="entry name" value="Anticodon-binding domain of PheRS"/>
    <property type="match status" value="1"/>
</dbReference>
<dbReference type="InterPro" id="IPR045864">
    <property type="entry name" value="aa-tRNA-synth_II/BPL/LPL"/>
</dbReference>
<comment type="similarity">
    <text evidence="1">Belongs to the class-II aminoacyl-tRNA synthetase family.</text>
</comment>
<evidence type="ECO:0000256" key="3">
    <source>
        <dbReference type="ARBA" id="ARBA00022741"/>
    </source>
</evidence>
<evidence type="ECO:0000256" key="1">
    <source>
        <dbReference type="ARBA" id="ARBA00008226"/>
    </source>
</evidence>
<dbReference type="RefSeq" id="WP_347782089.1">
    <property type="nucleotide sequence ID" value="NZ_JBBMFV010000004.1"/>
</dbReference>
<evidence type="ECO:0000313" key="8">
    <source>
        <dbReference type="EMBL" id="MEO3940620.1"/>
    </source>
</evidence>
<keyword evidence="4" id="KW-0067">ATP-binding</keyword>
<organism evidence="8 9">
    <name type="scientific">Paenarthrobacter nicotinovorans</name>
    <name type="common">Arthrobacter nicotinovorans</name>
    <dbReference type="NCBI Taxonomy" id="29320"/>
    <lineage>
        <taxon>Bacteria</taxon>
        <taxon>Bacillati</taxon>
        <taxon>Actinomycetota</taxon>
        <taxon>Actinomycetes</taxon>
        <taxon>Micrococcales</taxon>
        <taxon>Micrococcaceae</taxon>
        <taxon>Paenarthrobacter</taxon>
    </lineage>
</organism>
<dbReference type="InterPro" id="IPR002319">
    <property type="entry name" value="Phenylalanyl-tRNA_Synthase"/>
</dbReference>
<dbReference type="Gene3D" id="3.30.70.380">
    <property type="entry name" value="Ferrodoxin-fold anticodon-binding domain"/>
    <property type="match status" value="1"/>
</dbReference>
<feature type="domain" description="FDX-ACB" evidence="7">
    <location>
        <begin position="264"/>
        <end position="373"/>
    </location>
</feature>
<dbReference type="Pfam" id="PF01409">
    <property type="entry name" value="tRNA-synt_2d"/>
    <property type="match status" value="1"/>
</dbReference>
<name>A0ABV0GPX2_PAENI</name>
<comment type="caution">
    <text evidence="8">The sequence shown here is derived from an EMBL/GenBank/DDBJ whole genome shotgun (WGS) entry which is preliminary data.</text>
</comment>
<evidence type="ECO:0000256" key="2">
    <source>
        <dbReference type="ARBA" id="ARBA00022598"/>
    </source>
</evidence>
<evidence type="ECO:0000256" key="6">
    <source>
        <dbReference type="ARBA" id="ARBA00023146"/>
    </source>
</evidence>
<gene>
    <name evidence="8" type="ORF">V3C41_06010</name>
</gene>
<dbReference type="SUPFAM" id="SSF55681">
    <property type="entry name" value="Class II aaRS and biotin synthetases"/>
    <property type="match status" value="1"/>
</dbReference>
<keyword evidence="6" id="KW-0030">Aminoacyl-tRNA synthetase</keyword>
<keyword evidence="5" id="KW-0648">Protein biosynthesis</keyword>
<evidence type="ECO:0000259" key="7">
    <source>
        <dbReference type="PROSITE" id="PS51447"/>
    </source>
</evidence>
<evidence type="ECO:0000313" key="9">
    <source>
        <dbReference type="Proteomes" id="UP001448614"/>
    </source>
</evidence>
<keyword evidence="9" id="KW-1185">Reference proteome</keyword>
<dbReference type="InterPro" id="IPR005121">
    <property type="entry name" value="Fdx_antiC-bd"/>
</dbReference>
<dbReference type="Gene3D" id="3.30.930.10">
    <property type="entry name" value="Bira Bifunctional Protein, Domain 2"/>
    <property type="match status" value="1"/>
</dbReference>
<protein>
    <recommendedName>
        <fullName evidence="7">FDX-ACB domain-containing protein</fullName>
    </recommendedName>
</protein>
<sequence length="373" mass="41504">MPTYLTPAQLHAALNVRDLSNPDQGHHAMQSLLSDVVHGLREQWNVPQQTVRHSPLVSVADNYDRLGFSPADVTRDQRYSRYVSPTVMLRSHTSASIPALLRGLDPSQPLDELWVIPGLVYRRDSIDRTHVGTPHQVDLWRVGSTTALGSKHLQEMIDSLVTAVLPDAQWRAVPSPHPYTDGGLQIDVRCDGEWLELAECGLMAPKLFLDAGLDPGKWSGLALGMGLDRALMLRKGIPDIRLLRSSAPGIQQQMMDLSPWKPSSRMPSIRRDLSIVVDSGMDDEVLGDRVRSALGERAEDLESVELMALTPSQELPEAARNRLRIRDGQSNALIRMVMRPLTRTMTDPEANRVRDDVYLALHEGPVKELISGR</sequence>
<dbReference type="EMBL" id="JBBMFV010000004">
    <property type="protein sequence ID" value="MEO3940620.1"/>
    <property type="molecule type" value="Genomic_DNA"/>
</dbReference>
<dbReference type="PROSITE" id="PS51447">
    <property type="entry name" value="FDX_ACB"/>
    <property type="match status" value="1"/>
</dbReference>
<dbReference type="InterPro" id="IPR036690">
    <property type="entry name" value="Fdx_antiC-bd_sf"/>
</dbReference>
<reference evidence="8 9" key="1">
    <citation type="journal article" date="2024" name="Appl. Microbiol. Biotechnol.">
        <title>Biosynthetic gene clusters with biotechnological applications in novel Antarctic isolates from Actinomycetota.</title>
        <authorList>
            <person name="Bruna P."/>
            <person name="Nunez-Montero K."/>
            <person name="Contreras M.J."/>
            <person name="Leal K."/>
            <person name="Garcia M."/>
            <person name="Abanto M."/>
            <person name="Barrientos L."/>
        </authorList>
    </citation>
    <scope>NUCLEOTIDE SEQUENCE [LARGE SCALE GENOMIC DNA]</scope>
    <source>
        <strain evidence="8 9">Se16.17</strain>
    </source>
</reference>
<proteinExistence type="inferred from homology"/>
<evidence type="ECO:0000256" key="5">
    <source>
        <dbReference type="ARBA" id="ARBA00022917"/>
    </source>
</evidence>
<keyword evidence="2" id="KW-0436">Ligase</keyword>
<keyword evidence="3" id="KW-0547">Nucleotide-binding</keyword>
<dbReference type="SMART" id="SM00896">
    <property type="entry name" value="FDX-ACB"/>
    <property type="match status" value="1"/>
</dbReference>
<accession>A0ABV0GPX2</accession>
<evidence type="ECO:0000256" key="4">
    <source>
        <dbReference type="ARBA" id="ARBA00022840"/>
    </source>
</evidence>